<dbReference type="Gene3D" id="1.25.40.10">
    <property type="entry name" value="Tetratricopeptide repeat domain"/>
    <property type="match status" value="1"/>
</dbReference>
<sequence length="136" mass="14868">MESPPDSHIQKVYAFTWQSSAIKTVNALRAAGKQEQAAARLAQWLQQHPDDLRAQLFKAETLLADKQFQAAAEQLESTLKQHPKNAVALNNLALAYQQTKDPRAQQAAEEAYKLADPLPHRDGLLQIGTGGGCAPV</sequence>
<reference evidence="2" key="1">
    <citation type="journal article" date="2009" name="Environ. Microbiol.">
        <title>The genome of Polaromonas naphthalenivorans strain CJ2, isolated from coal tar-contaminated sediment, reveals physiological and metabolic versatility and evolution through extensive horizontal gene transfer.</title>
        <authorList>
            <person name="Yagi J.M."/>
            <person name="Sims D."/>
            <person name="Brettin T."/>
            <person name="Bruce D."/>
            <person name="Madsen E.L."/>
        </authorList>
    </citation>
    <scope>NUCLEOTIDE SEQUENCE [LARGE SCALE GENOMIC DNA]</scope>
    <source>
        <strain evidence="2">CJ2</strain>
        <plasmid evidence="2">Plasmid pPNAP04</plasmid>
    </source>
</reference>
<dbReference type="EMBL" id="CP000533">
    <property type="protein sequence ID" value="ABM40160.1"/>
    <property type="molecule type" value="Genomic_DNA"/>
</dbReference>
<dbReference type="OrthoDB" id="5290951at2"/>
<dbReference type="AlphaFoldDB" id="A1VWY2"/>
<dbReference type="KEGG" id="pna:Pnap_4749"/>
<geneLocation type="plasmid" evidence="1 2">
    <name>pPNAP04</name>
</geneLocation>
<dbReference type="HOGENOM" id="CLU_1873520_0_0_4"/>
<keyword evidence="1" id="KW-0614">Plasmid</keyword>
<proteinExistence type="predicted"/>
<protein>
    <submittedName>
        <fullName evidence="1">Uncharacterized protein</fullName>
    </submittedName>
</protein>
<keyword evidence="2" id="KW-1185">Reference proteome</keyword>
<gene>
    <name evidence="1" type="ordered locus">Pnap_4749</name>
</gene>
<dbReference type="SUPFAM" id="SSF48452">
    <property type="entry name" value="TPR-like"/>
    <property type="match status" value="1"/>
</dbReference>
<dbReference type="InterPro" id="IPR011990">
    <property type="entry name" value="TPR-like_helical_dom_sf"/>
</dbReference>
<name>A1VWY2_POLNA</name>
<accession>A1VWY2</accession>
<evidence type="ECO:0000313" key="1">
    <source>
        <dbReference type="EMBL" id="ABM40160.1"/>
    </source>
</evidence>
<dbReference type="Proteomes" id="UP000000644">
    <property type="component" value="Plasmid pPNAP04"/>
</dbReference>
<dbReference type="RefSeq" id="WP_011798528.1">
    <property type="nucleotide sequence ID" value="NC_008760.1"/>
</dbReference>
<evidence type="ECO:0000313" key="2">
    <source>
        <dbReference type="Proteomes" id="UP000000644"/>
    </source>
</evidence>
<organism evidence="1 2">
    <name type="scientific">Polaromonas naphthalenivorans (strain CJ2)</name>
    <dbReference type="NCBI Taxonomy" id="365044"/>
    <lineage>
        <taxon>Bacteria</taxon>
        <taxon>Pseudomonadati</taxon>
        <taxon>Pseudomonadota</taxon>
        <taxon>Betaproteobacteria</taxon>
        <taxon>Burkholderiales</taxon>
        <taxon>Comamonadaceae</taxon>
        <taxon>Polaromonas</taxon>
    </lineage>
</organism>